<reference evidence="1 2" key="1">
    <citation type="submission" date="2023-07" db="EMBL/GenBank/DDBJ databases">
        <title>Comparative genomics of wheat-associated soil bacteria to identify genetic determinants of phenazine resistance.</title>
        <authorList>
            <person name="Mouncey N."/>
        </authorList>
    </citation>
    <scope>NUCLEOTIDE SEQUENCE [LARGE SCALE GENOMIC DNA]</scope>
    <source>
        <strain evidence="1 2">W4I11</strain>
    </source>
</reference>
<sequence length="102" mass="10824">MTSKQIEPATDARTAQIAIITKIAQIATAVGWQANEPAMELAGQIVSVLAANPEQIDRFMAEGTELFLDGTLNCENGSLTYRAISGSILSPSDLRTSKGSQQ</sequence>
<comment type="caution">
    <text evidence="1">The sequence shown here is derived from an EMBL/GenBank/DDBJ whole genome shotgun (WGS) entry which is preliminary data.</text>
</comment>
<evidence type="ECO:0000313" key="2">
    <source>
        <dbReference type="Proteomes" id="UP001237780"/>
    </source>
</evidence>
<evidence type="ECO:0000313" key="1">
    <source>
        <dbReference type="EMBL" id="MDQ0996925.1"/>
    </source>
</evidence>
<dbReference type="Proteomes" id="UP001237780">
    <property type="component" value="Unassembled WGS sequence"/>
</dbReference>
<keyword evidence="2" id="KW-1185">Reference proteome</keyword>
<dbReference type="RefSeq" id="WP_307280289.1">
    <property type="nucleotide sequence ID" value="NZ_JAUSZT010000003.1"/>
</dbReference>
<proteinExistence type="predicted"/>
<organism evidence="1 2">
    <name type="scientific">Phyllobacterium ifriqiyense</name>
    <dbReference type="NCBI Taxonomy" id="314238"/>
    <lineage>
        <taxon>Bacteria</taxon>
        <taxon>Pseudomonadati</taxon>
        <taxon>Pseudomonadota</taxon>
        <taxon>Alphaproteobacteria</taxon>
        <taxon>Hyphomicrobiales</taxon>
        <taxon>Phyllobacteriaceae</taxon>
        <taxon>Phyllobacterium</taxon>
    </lineage>
</organism>
<gene>
    <name evidence="1" type="ORF">QFZ34_002107</name>
</gene>
<dbReference type="EMBL" id="JAUSZT010000003">
    <property type="protein sequence ID" value="MDQ0996925.1"/>
    <property type="molecule type" value="Genomic_DNA"/>
</dbReference>
<name>A0ABU0SAH9_9HYPH</name>
<accession>A0ABU0SAH9</accession>
<protein>
    <submittedName>
        <fullName evidence="1">Uncharacterized protein</fullName>
    </submittedName>
</protein>